<proteinExistence type="predicted"/>
<name>E6LQ84_9FIRM</name>
<sequence length="195" mass="22593">MKQYDKVIEKQFGIIKGERNIVFIKTGRGGTIEGFENKYLNICDFLFEKYGYTFVVSANPKDYVCDLEEEIKCISKYIGAYKEIFFVGISNGASIGATQCRKIEKIKNAVLINAPLMINFHRIKEGAKNFRGDSMYFLYGEEDPSFRYIEILKSIKNNACKYKIIKGEGHDFSKESLIYELNYLFAEFIDESRTF</sequence>
<evidence type="ECO:0000313" key="2">
    <source>
        <dbReference type="Proteomes" id="UP000003434"/>
    </source>
</evidence>
<dbReference type="Gene3D" id="3.40.50.1820">
    <property type="entry name" value="alpha/beta hydrolase"/>
    <property type="match status" value="1"/>
</dbReference>
<dbReference type="HOGENOM" id="CLU_1382609_0_0_9"/>
<dbReference type="Proteomes" id="UP000003434">
    <property type="component" value="Unassembled WGS sequence"/>
</dbReference>
<dbReference type="SUPFAM" id="SSF53474">
    <property type="entry name" value="alpha/beta-Hydrolases"/>
    <property type="match status" value="1"/>
</dbReference>
<dbReference type="InterPro" id="IPR029058">
    <property type="entry name" value="AB_hydrolase_fold"/>
</dbReference>
<organism evidence="1 2">
    <name type="scientific">Lachnoanaerobaculum saburreum DSM 3986</name>
    <dbReference type="NCBI Taxonomy" id="887325"/>
    <lineage>
        <taxon>Bacteria</taxon>
        <taxon>Bacillati</taxon>
        <taxon>Bacillota</taxon>
        <taxon>Clostridia</taxon>
        <taxon>Lachnospirales</taxon>
        <taxon>Lachnospiraceae</taxon>
        <taxon>Lachnoanaerobaculum</taxon>
    </lineage>
</organism>
<dbReference type="RefSeq" id="WP_008751883.1">
    <property type="nucleotide sequence ID" value="NZ_GL622296.1"/>
</dbReference>
<dbReference type="EMBL" id="AEPW01000082">
    <property type="protein sequence ID" value="EFU76003.1"/>
    <property type="molecule type" value="Genomic_DNA"/>
</dbReference>
<protein>
    <recommendedName>
        <fullName evidence="3">Alpha/beta hydrolase</fullName>
    </recommendedName>
</protein>
<dbReference type="eggNOG" id="ENOG5033Q7J">
    <property type="taxonomic scope" value="Bacteria"/>
</dbReference>
<comment type="caution">
    <text evidence="1">The sequence shown here is derived from an EMBL/GenBank/DDBJ whole genome shotgun (WGS) entry which is preliminary data.</text>
</comment>
<dbReference type="AlphaFoldDB" id="E6LQ84"/>
<evidence type="ECO:0000313" key="1">
    <source>
        <dbReference type="EMBL" id="EFU76003.1"/>
    </source>
</evidence>
<accession>E6LQ84</accession>
<gene>
    <name evidence="1" type="ORF">HMPREF0381_2119</name>
</gene>
<reference evidence="1 2" key="1">
    <citation type="submission" date="2010-12" db="EMBL/GenBank/DDBJ databases">
        <authorList>
            <person name="Muzny D."/>
            <person name="Qin X."/>
            <person name="Deng J."/>
            <person name="Jiang H."/>
            <person name="Liu Y."/>
            <person name="Qu J."/>
            <person name="Song X.-Z."/>
            <person name="Zhang L."/>
            <person name="Thornton R."/>
            <person name="Coyle M."/>
            <person name="Francisco L."/>
            <person name="Jackson L."/>
            <person name="Javaid M."/>
            <person name="Korchina V."/>
            <person name="Kovar C."/>
            <person name="Mata R."/>
            <person name="Mathew T."/>
            <person name="Ngo R."/>
            <person name="Nguyen L."/>
            <person name="Nguyen N."/>
            <person name="Okwuonu G."/>
            <person name="Ongeri F."/>
            <person name="Pham C."/>
            <person name="Simmons D."/>
            <person name="Wilczek-Boney K."/>
            <person name="Hale W."/>
            <person name="Jakkamsetti A."/>
            <person name="Pham P."/>
            <person name="Ruth R."/>
            <person name="San Lucas F."/>
            <person name="Warren J."/>
            <person name="Zhang J."/>
            <person name="Zhao Z."/>
            <person name="Zhou C."/>
            <person name="Zhu D."/>
            <person name="Lee S."/>
            <person name="Bess C."/>
            <person name="Blankenburg K."/>
            <person name="Forbes L."/>
            <person name="Fu Q."/>
            <person name="Gubbala S."/>
            <person name="Hirani K."/>
            <person name="Jayaseelan J.C."/>
            <person name="Lara F."/>
            <person name="Munidasa M."/>
            <person name="Palculict T."/>
            <person name="Patil S."/>
            <person name="Pu L.-L."/>
            <person name="Saada N."/>
            <person name="Tang L."/>
            <person name="Weissenberger G."/>
            <person name="Zhu Y."/>
            <person name="Hemphill L."/>
            <person name="Shang Y."/>
            <person name="Youmans B."/>
            <person name="Ayvaz T."/>
            <person name="Ross M."/>
            <person name="Santibanez J."/>
            <person name="Aqrawi P."/>
            <person name="Gross S."/>
            <person name="Joshi V."/>
            <person name="Fowler G."/>
            <person name="Nazareth L."/>
            <person name="Reid J."/>
            <person name="Worley K."/>
            <person name="Petrosino J."/>
            <person name="Highlander S."/>
            <person name="Gibbs R."/>
        </authorList>
    </citation>
    <scope>NUCLEOTIDE SEQUENCE [LARGE SCALE GENOMIC DNA]</scope>
    <source>
        <strain evidence="1 2">DSM 3986</strain>
    </source>
</reference>
<evidence type="ECO:0008006" key="3">
    <source>
        <dbReference type="Google" id="ProtNLM"/>
    </source>
</evidence>